<feature type="domain" description="3-hydroxyacyl-CoA dehydrogenase C-terminal" evidence="7">
    <location>
        <begin position="353"/>
        <end position="420"/>
    </location>
</feature>
<evidence type="ECO:0000256" key="4">
    <source>
        <dbReference type="ARBA" id="ARBA00023235"/>
    </source>
</evidence>
<dbReference type="OrthoDB" id="9771883at2"/>
<dbReference type="SUPFAM" id="SSF52096">
    <property type="entry name" value="ClpP/crotonase"/>
    <property type="match status" value="1"/>
</dbReference>
<keyword evidence="6" id="KW-0511">Multifunctional enzyme</keyword>
<dbReference type="AlphaFoldDB" id="A0A2T7FY43"/>
<evidence type="ECO:0000256" key="5">
    <source>
        <dbReference type="ARBA" id="ARBA00023239"/>
    </source>
</evidence>
<dbReference type="GO" id="GO:0006631">
    <property type="term" value="P:fatty acid metabolic process"/>
    <property type="evidence" value="ECO:0007669"/>
    <property type="project" value="InterPro"/>
</dbReference>
<keyword evidence="2" id="KW-0442">Lipid degradation</keyword>
<comment type="caution">
    <text evidence="8">The sequence shown here is derived from an EMBL/GenBank/DDBJ whole genome shotgun (WGS) entry which is preliminary data.</text>
</comment>
<protein>
    <recommendedName>
        <fullName evidence="7">3-hydroxyacyl-CoA dehydrogenase C-terminal domain-containing protein</fullName>
    </recommendedName>
</protein>
<dbReference type="Proteomes" id="UP000244817">
    <property type="component" value="Unassembled WGS sequence"/>
</dbReference>
<keyword evidence="4" id="KW-0413">Isomerase</keyword>
<dbReference type="Pfam" id="PF00725">
    <property type="entry name" value="3HCDH"/>
    <property type="match status" value="1"/>
</dbReference>
<dbReference type="SUPFAM" id="SSF48179">
    <property type="entry name" value="6-phosphogluconate dehydrogenase C-terminal domain-like"/>
    <property type="match status" value="1"/>
</dbReference>
<dbReference type="EMBL" id="QCYG01000004">
    <property type="protein sequence ID" value="PVA07079.1"/>
    <property type="molecule type" value="Genomic_DNA"/>
</dbReference>
<dbReference type="GO" id="GO:0016616">
    <property type="term" value="F:oxidoreductase activity, acting on the CH-OH group of donors, NAD or NADP as acceptor"/>
    <property type="evidence" value="ECO:0007669"/>
    <property type="project" value="InterPro"/>
</dbReference>
<organism evidence="8 9">
    <name type="scientific">Thalassorhabdomicrobium marinisediminis</name>
    <dbReference type="NCBI Taxonomy" id="2170577"/>
    <lineage>
        <taxon>Bacteria</taxon>
        <taxon>Pseudomonadati</taxon>
        <taxon>Pseudomonadota</taxon>
        <taxon>Alphaproteobacteria</taxon>
        <taxon>Rhodobacterales</taxon>
        <taxon>Paracoccaceae</taxon>
        <taxon>Thalassorhabdomicrobium</taxon>
    </lineage>
</organism>
<dbReference type="RefSeq" id="WP_108640614.1">
    <property type="nucleotide sequence ID" value="NZ_QCYG01000004.1"/>
</dbReference>
<dbReference type="PANTHER" id="PTHR23309">
    <property type="entry name" value="3-HYDROXYACYL-COA DEHYROGENASE"/>
    <property type="match status" value="1"/>
</dbReference>
<comment type="subcellular location">
    <subcellularLocation>
        <location evidence="1">Peroxisome</location>
    </subcellularLocation>
</comment>
<evidence type="ECO:0000313" key="8">
    <source>
        <dbReference type="EMBL" id="PVA07079.1"/>
    </source>
</evidence>
<keyword evidence="5" id="KW-0456">Lyase</keyword>
<dbReference type="Gene3D" id="3.90.226.10">
    <property type="entry name" value="2-enoyl-CoA Hydratase, Chain A, domain 1"/>
    <property type="match status" value="1"/>
</dbReference>
<evidence type="ECO:0000313" key="9">
    <source>
        <dbReference type="Proteomes" id="UP000244817"/>
    </source>
</evidence>
<dbReference type="InterPro" id="IPR029045">
    <property type="entry name" value="ClpP/crotonase-like_dom_sf"/>
</dbReference>
<keyword evidence="2" id="KW-0443">Lipid metabolism</keyword>
<reference evidence="8 9" key="1">
    <citation type="submission" date="2018-04" db="EMBL/GenBank/DDBJ databases">
        <title>Pelagivirga bohaiensis gen. nov., sp. nov., a bacterium isolated from the Bohai Sea.</title>
        <authorList>
            <person name="Ji X."/>
        </authorList>
    </citation>
    <scope>NUCLEOTIDE SEQUENCE [LARGE SCALE GENOMIC DNA]</scope>
    <source>
        <strain evidence="8 9">BH-SD16</strain>
    </source>
</reference>
<name>A0A2T7FY43_9RHOB</name>
<dbReference type="GO" id="GO:0004300">
    <property type="term" value="F:enoyl-CoA hydratase activity"/>
    <property type="evidence" value="ECO:0007669"/>
    <property type="project" value="UniProtKB-ARBA"/>
</dbReference>
<proteinExistence type="predicted"/>
<dbReference type="InterPro" id="IPR006108">
    <property type="entry name" value="3HC_DH_C"/>
</dbReference>
<dbReference type="CDD" id="cd06558">
    <property type="entry name" value="crotonase-like"/>
    <property type="match status" value="1"/>
</dbReference>
<gene>
    <name evidence="8" type="ORF">DC363_08040</name>
</gene>
<accession>A0A2T7FY43</accession>
<dbReference type="GO" id="GO:0016042">
    <property type="term" value="P:lipid catabolic process"/>
    <property type="evidence" value="ECO:0007669"/>
    <property type="project" value="UniProtKB-KW"/>
</dbReference>
<keyword evidence="9" id="KW-1185">Reference proteome</keyword>
<evidence type="ECO:0000256" key="1">
    <source>
        <dbReference type="ARBA" id="ARBA00004275"/>
    </source>
</evidence>
<dbReference type="InterPro" id="IPR013328">
    <property type="entry name" value="6PGD_dom2"/>
</dbReference>
<dbReference type="InterPro" id="IPR008927">
    <property type="entry name" value="6-PGluconate_DH-like_C_sf"/>
</dbReference>
<evidence type="ECO:0000259" key="7">
    <source>
        <dbReference type="Pfam" id="PF00725"/>
    </source>
</evidence>
<evidence type="ECO:0000256" key="6">
    <source>
        <dbReference type="ARBA" id="ARBA00023268"/>
    </source>
</evidence>
<dbReference type="Pfam" id="PF00378">
    <property type="entry name" value="ECH_1"/>
    <property type="match status" value="1"/>
</dbReference>
<evidence type="ECO:0000256" key="3">
    <source>
        <dbReference type="ARBA" id="ARBA00023140"/>
    </source>
</evidence>
<keyword evidence="3" id="KW-0576">Peroxisome</keyword>
<dbReference type="GO" id="GO:0016853">
    <property type="term" value="F:isomerase activity"/>
    <property type="evidence" value="ECO:0007669"/>
    <property type="project" value="UniProtKB-KW"/>
</dbReference>
<sequence>MTRLVRFRVLDGIAVATLDAPPVNALSAELRAALWEVMNRIDNNADIGAVVLMAAGPMFSAGADIREFGAPLREPSLPQLCDRIEGCDKPVVVAVQGQALGGGAELMLAGHYRLATPDARIGLPEVALGLIPGAGGTQRLPRLIGAERAMQMMMSGNAVDAASAQRAGLIDGVVTGDLGSGAIAFAQSLVEKGQGPRRARVRRDRLADGQAHQAAVDAARRALQANPLHAPQRVVDCVEAAALLPFDTALAFEADAFERCMAHPQSIALRHVFLAERKIDNALLQKEGTTFLPVEPMGKAAVQRLRKVWRAAAEHLVSQGATEADVDAAMIDFGFRKGPFGDKPDARANDGISRRLLAALLVEGAAMVEQEAVQRPSDIDALAVDGLGFPRRHGGPFRAAQTLGLIRLRKEMRVWAEESELWAVPPLMDAAVLDAKGFDAVAATRAAAPSA</sequence>
<dbReference type="Gene3D" id="1.10.1040.10">
    <property type="entry name" value="N-(1-d-carboxylethyl)-l-norvaline Dehydrogenase, domain 2"/>
    <property type="match status" value="1"/>
</dbReference>
<evidence type="ECO:0000256" key="2">
    <source>
        <dbReference type="ARBA" id="ARBA00022963"/>
    </source>
</evidence>
<dbReference type="InterPro" id="IPR001753">
    <property type="entry name" value="Enoyl-CoA_hydra/iso"/>
</dbReference>